<dbReference type="OrthoDB" id="5519791at2"/>
<dbReference type="EMBL" id="CP035913">
    <property type="protein sequence ID" value="QBE66333.1"/>
    <property type="molecule type" value="Genomic_DNA"/>
</dbReference>
<reference evidence="1 2" key="1">
    <citation type="submission" date="2019-02" db="EMBL/GenBank/DDBJ databases">
        <title>Draft Genome Sequences of Six Type Strains of the Genus Massilia.</title>
        <authorList>
            <person name="Miess H."/>
            <person name="Frediansyhah A."/>
            <person name="Gross H."/>
        </authorList>
    </citation>
    <scope>NUCLEOTIDE SEQUENCE [LARGE SCALE GENOMIC DNA]</scope>
    <source>
        <strain evidence="1 2">DSM 17473</strain>
    </source>
</reference>
<dbReference type="AlphaFoldDB" id="A0A4V0Z4B2"/>
<dbReference type="Proteomes" id="UP000290637">
    <property type="component" value="Chromosome"/>
</dbReference>
<gene>
    <name evidence="1" type="ORF">EWM63_27945</name>
</gene>
<evidence type="ECO:0000313" key="1">
    <source>
        <dbReference type="EMBL" id="QBE66333.1"/>
    </source>
</evidence>
<protein>
    <submittedName>
        <fullName evidence="1">Uncharacterized protein</fullName>
    </submittedName>
</protein>
<accession>A0A4V0Z4B2</accession>
<organism evidence="1 2">
    <name type="scientific">Pseudoduganella lutea</name>
    <dbReference type="NCBI Taxonomy" id="321985"/>
    <lineage>
        <taxon>Bacteria</taxon>
        <taxon>Pseudomonadati</taxon>
        <taxon>Pseudomonadota</taxon>
        <taxon>Betaproteobacteria</taxon>
        <taxon>Burkholderiales</taxon>
        <taxon>Oxalobacteraceae</taxon>
        <taxon>Telluria group</taxon>
        <taxon>Pseudoduganella</taxon>
    </lineage>
</organism>
<dbReference type="KEGG" id="plue:EWM63_27945"/>
<name>A0A4V0Z4B2_9BURK</name>
<evidence type="ECO:0000313" key="2">
    <source>
        <dbReference type="Proteomes" id="UP000290637"/>
    </source>
</evidence>
<sequence length="365" mass="39058">MTDQDPPPAEEEKAAQQVALLALAAQTVALQVPPEHSQTQQYWMTRAMEAYRRVPDRYQQILGIGLAIEALHLQQEQDLETTLADETLSRSLLKLTCMARDAVDHVKDREPVDALGALCGLDGPPNASVLREHVRTQLQVAKSLQAGAGKGEGDEDNDLFAESVSDARLAMMSRELCRDYAGLLGAGAIAPALEQLQQEHDISADTLIALAAASPMVPADRARMVGQALHAGLRGELVQALYILVPQFDHMIREALRTASGEMRQTSSMASVPIEDPRVNKLLGEGLTLAFQGVLCDGGGAGLRHVVLEGRADEEICESPQALYAWWLILQLVLETGAIARVNQSDAVTAVSVNAAAAGGDGGHD</sequence>
<dbReference type="RefSeq" id="WP_130189441.1">
    <property type="nucleotide sequence ID" value="NZ_CP035913.1"/>
</dbReference>
<proteinExistence type="predicted"/>
<keyword evidence="2" id="KW-1185">Reference proteome</keyword>